<organism evidence="3 4">
    <name type="scientific">Panaeolus cyanescens</name>
    <dbReference type="NCBI Taxonomy" id="181874"/>
    <lineage>
        <taxon>Eukaryota</taxon>
        <taxon>Fungi</taxon>
        <taxon>Dikarya</taxon>
        <taxon>Basidiomycota</taxon>
        <taxon>Agaricomycotina</taxon>
        <taxon>Agaricomycetes</taxon>
        <taxon>Agaricomycetidae</taxon>
        <taxon>Agaricales</taxon>
        <taxon>Agaricineae</taxon>
        <taxon>Galeropsidaceae</taxon>
        <taxon>Panaeolus</taxon>
    </lineage>
</organism>
<protein>
    <recommendedName>
        <fullName evidence="2">Inhibitor I9 domain-containing protein</fullName>
    </recommendedName>
</protein>
<comment type="caution">
    <text evidence="3">The sequence shown here is derived from an EMBL/GenBank/DDBJ whole genome shotgun (WGS) entry which is preliminary data.</text>
</comment>
<evidence type="ECO:0000313" key="4">
    <source>
        <dbReference type="Proteomes" id="UP000284842"/>
    </source>
</evidence>
<dbReference type="Pfam" id="PF05922">
    <property type="entry name" value="Inhibitor_I9"/>
    <property type="match status" value="1"/>
</dbReference>
<keyword evidence="4" id="KW-1185">Reference proteome</keyword>
<dbReference type="InterPro" id="IPR037045">
    <property type="entry name" value="S8pro/Inhibitor_I9_sf"/>
</dbReference>
<name>A0A409YRF1_9AGAR</name>
<evidence type="ECO:0000256" key="1">
    <source>
        <dbReference type="SAM" id="MobiDB-lite"/>
    </source>
</evidence>
<evidence type="ECO:0000313" key="3">
    <source>
        <dbReference type="EMBL" id="PPR05569.1"/>
    </source>
</evidence>
<evidence type="ECO:0000259" key="2">
    <source>
        <dbReference type="Pfam" id="PF05922"/>
    </source>
</evidence>
<dbReference type="InParanoid" id="A0A409YRF1"/>
<dbReference type="InterPro" id="IPR010259">
    <property type="entry name" value="S8pro/Inhibitor_I9"/>
</dbReference>
<feature type="region of interest" description="Disordered" evidence="1">
    <location>
        <begin position="1"/>
        <end position="36"/>
    </location>
</feature>
<sequence>MSSEQTTSIIESSDTSSAVHVNEPKPTPTNPQNQHKKQVYMIGVKDEQLDAVLQELKSRPSFSEAQIQHVYRGIDMFSEVFDGETLKFLEEHPDVEVVTKNGPIQINH</sequence>
<dbReference type="Gene3D" id="3.30.70.80">
    <property type="entry name" value="Peptidase S8 propeptide/proteinase inhibitor I9"/>
    <property type="match status" value="1"/>
</dbReference>
<dbReference type="AlphaFoldDB" id="A0A409YRF1"/>
<reference evidence="3 4" key="1">
    <citation type="journal article" date="2018" name="Evol. Lett.">
        <title>Horizontal gene cluster transfer increased hallucinogenic mushroom diversity.</title>
        <authorList>
            <person name="Reynolds H.T."/>
            <person name="Vijayakumar V."/>
            <person name="Gluck-Thaler E."/>
            <person name="Korotkin H.B."/>
            <person name="Matheny P.B."/>
            <person name="Slot J.C."/>
        </authorList>
    </citation>
    <scope>NUCLEOTIDE SEQUENCE [LARGE SCALE GENOMIC DNA]</scope>
    <source>
        <strain evidence="3 4">2629</strain>
    </source>
</reference>
<dbReference type="Proteomes" id="UP000284842">
    <property type="component" value="Unassembled WGS sequence"/>
</dbReference>
<accession>A0A409YRF1</accession>
<feature type="compositionally biased region" description="Low complexity" evidence="1">
    <location>
        <begin position="1"/>
        <end position="17"/>
    </location>
</feature>
<proteinExistence type="predicted"/>
<gene>
    <name evidence="3" type="ORF">CVT24_003235</name>
</gene>
<dbReference type="SUPFAM" id="SSF54897">
    <property type="entry name" value="Protease propeptides/inhibitors"/>
    <property type="match status" value="1"/>
</dbReference>
<dbReference type="EMBL" id="NHTK01000790">
    <property type="protein sequence ID" value="PPR05569.1"/>
    <property type="molecule type" value="Genomic_DNA"/>
</dbReference>
<feature type="domain" description="Inhibitor I9" evidence="2">
    <location>
        <begin position="33"/>
        <end position="105"/>
    </location>
</feature>